<dbReference type="InterPro" id="IPR006225">
    <property type="entry name" value="PsdUridine_synth_RluC/D"/>
</dbReference>
<evidence type="ECO:0000256" key="6">
    <source>
        <dbReference type="RuleBase" id="RU362028"/>
    </source>
</evidence>
<name>A0A940WSA4_9BACI</name>
<dbReference type="SUPFAM" id="SSF55120">
    <property type="entry name" value="Pseudouridine synthase"/>
    <property type="match status" value="1"/>
</dbReference>
<dbReference type="CDD" id="cd02869">
    <property type="entry name" value="PseudoU_synth_RluA_like"/>
    <property type="match status" value="1"/>
</dbReference>
<dbReference type="Proteomes" id="UP000678228">
    <property type="component" value="Unassembled WGS sequence"/>
</dbReference>
<dbReference type="PROSITE" id="PS50889">
    <property type="entry name" value="S4"/>
    <property type="match status" value="1"/>
</dbReference>
<evidence type="ECO:0000256" key="4">
    <source>
        <dbReference type="PIRSR" id="PIRSR606225-1"/>
    </source>
</evidence>
<reference evidence="8" key="1">
    <citation type="submission" date="2021-03" db="EMBL/GenBank/DDBJ databases">
        <title>Bacillus suaedae sp. nov., isolated from Suaeda aralocaspica.</title>
        <authorList>
            <person name="Lei R.F.R."/>
        </authorList>
    </citation>
    <scope>NUCLEOTIDE SEQUENCE</scope>
    <source>
        <strain evidence="8">YZJH907-2</strain>
    </source>
</reference>
<dbReference type="InterPro" id="IPR020103">
    <property type="entry name" value="PsdUridine_synth_cat_dom_sf"/>
</dbReference>
<dbReference type="InterPro" id="IPR006145">
    <property type="entry name" value="PsdUridine_synth_RsuA/RluA"/>
</dbReference>
<dbReference type="InterPro" id="IPR050188">
    <property type="entry name" value="RluA_PseudoU_synthase"/>
</dbReference>
<dbReference type="Pfam" id="PF00849">
    <property type="entry name" value="PseudoU_synth_2"/>
    <property type="match status" value="1"/>
</dbReference>
<dbReference type="PROSITE" id="PS01129">
    <property type="entry name" value="PSI_RLU"/>
    <property type="match status" value="1"/>
</dbReference>
<dbReference type="Gene3D" id="3.30.2350.10">
    <property type="entry name" value="Pseudouridine synthase"/>
    <property type="match status" value="1"/>
</dbReference>
<sequence length="327" mass="37409">MKKSDLLVLDHFLFGNELRNRSSVNKYVAKLSWQVGLSDDGKLLREFLRQTCQISKRGLADIKFNGGLILVNEKEVTVRSVISKGDLVSLYLPTEKVSDTLLAEHIKLDILYEDDHFLVINKKAGMPTIPSRLYTEGTLANAVIGYFNEQQILSTFHAVNRLDKDTSGLLVIAKHRFAHDQLSKCQQDDKLHRYYKAIVHGKLVNKEGIINAPIGRNPESIITRKIREDGKRAITYYETEDVFDEYSLVAIKLETGRTHQIRVHFSSIDHPLLGDDLYGGSKLIMKRQALHCYKVEFTHPFHQRQVIVEADLPEDMLLVLEQARVEE</sequence>
<dbReference type="PANTHER" id="PTHR21600:SF35">
    <property type="entry name" value="PSEUDOURIDINE SYNTHASE"/>
    <property type="match status" value="1"/>
</dbReference>
<comment type="similarity">
    <text evidence="2 6">Belongs to the pseudouridine synthase RluA family.</text>
</comment>
<feature type="active site" evidence="4">
    <location>
        <position position="163"/>
    </location>
</feature>
<dbReference type="FunFam" id="3.30.2350.10:FF:000005">
    <property type="entry name" value="Pseudouridine synthase"/>
    <property type="match status" value="1"/>
</dbReference>
<evidence type="ECO:0000256" key="1">
    <source>
        <dbReference type="ARBA" id="ARBA00000073"/>
    </source>
</evidence>
<dbReference type="GO" id="GO:0003723">
    <property type="term" value="F:RNA binding"/>
    <property type="evidence" value="ECO:0007669"/>
    <property type="project" value="UniProtKB-KW"/>
</dbReference>
<dbReference type="AlphaFoldDB" id="A0A940WSA4"/>
<evidence type="ECO:0000256" key="3">
    <source>
        <dbReference type="ARBA" id="ARBA00023235"/>
    </source>
</evidence>
<dbReference type="PANTHER" id="PTHR21600">
    <property type="entry name" value="MITOCHONDRIAL RNA PSEUDOURIDINE SYNTHASE"/>
    <property type="match status" value="1"/>
</dbReference>
<dbReference type="EC" id="5.4.99.-" evidence="6"/>
<comment type="caution">
    <text evidence="8">The sequence shown here is derived from an EMBL/GenBank/DDBJ whole genome shotgun (WGS) entry which is preliminary data.</text>
</comment>
<evidence type="ECO:0000256" key="2">
    <source>
        <dbReference type="ARBA" id="ARBA00010876"/>
    </source>
</evidence>
<evidence type="ECO:0000256" key="5">
    <source>
        <dbReference type="PROSITE-ProRule" id="PRU00182"/>
    </source>
</evidence>
<evidence type="ECO:0000313" key="9">
    <source>
        <dbReference type="Proteomes" id="UP000678228"/>
    </source>
</evidence>
<dbReference type="GO" id="GO:0000455">
    <property type="term" value="P:enzyme-directed rRNA pseudouridine synthesis"/>
    <property type="evidence" value="ECO:0007669"/>
    <property type="project" value="TreeGrafter"/>
</dbReference>
<dbReference type="GO" id="GO:0009982">
    <property type="term" value="F:pseudouridine synthase activity"/>
    <property type="evidence" value="ECO:0007669"/>
    <property type="project" value="InterPro"/>
</dbReference>
<accession>A0A940WSA4</accession>
<proteinExistence type="inferred from homology"/>
<evidence type="ECO:0000313" key="8">
    <source>
        <dbReference type="EMBL" id="MBP3949507.1"/>
    </source>
</evidence>
<dbReference type="InterPro" id="IPR006224">
    <property type="entry name" value="PsdUridine_synth_RluA-like_CS"/>
</dbReference>
<keyword evidence="9" id="KW-1185">Reference proteome</keyword>
<protein>
    <recommendedName>
        <fullName evidence="6">Pseudouridine synthase</fullName>
        <ecNumber evidence="6">5.4.99.-</ecNumber>
    </recommendedName>
</protein>
<evidence type="ECO:0000259" key="7">
    <source>
        <dbReference type="Pfam" id="PF00849"/>
    </source>
</evidence>
<dbReference type="GO" id="GO:0140098">
    <property type="term" value="F:catalytic activity, acting on RNA"/>
    <property type="evidence" value="ECO:0007669"/>
    <property type="project" value="UniProtKB-ARBA"/>
</dbReference>
<feature type="domain" description="Pseudouridine synthase RsuA/RluA-like" evidence="7">
    <location>
        <begin position="116"/>
        <end position="267"/>
    </location>
</feature>
<organism evidence="8 9">
    <name type="scientific">Halalkalibacter suaedae</name>
    <dbReference type="NCBI Taxonomy" id="2822140"/>
    <lineage>
        <taxon>Bacteria</taxon>
        <taxon>Bacillati</taxon>
        <taxon>Bacillota</taxon>
        <taxon>Bacilli</taxon>
        <taxon>Bacillales</taxon>
        <taxon>Bacillaceae</taxon>
        <taxon>Halalkalibacter</taxon>
    </lineage>
</organism>
<comment type="function">
    <text evidence="6">Responsible for synthesis of pseudouridine from uracil.</text>
</comment>
<dbReference type="EMBL" id="JAGKSQ010000001">
    <property type="protein sequence ID" value="MBP3949507.1"/>
    <property type="molecule type" value="Genomic_DNA"/>
</dbReference>
<keyword evidence="5" id="KW-0694">RNA-binding</keyword>
<comment type="catalytic activity">
    <reaction evidence="1 6">
        <text>a uridine in RNA = a pseudouridine in RNA</text>
        <dbReference type="Rhea" id="RHEA:48348"/>
        <dbReference type="Rhea" id="RHEA-COMP:12068"/>
        <dbReference type="Rhea" id="RHEA-COMP:12069"/>
        <dbReference type="ChEBI" id="CHEBI:65314"/>
        <dbReference type="ChEBI" id="CHEBI:65315"/>
    </reaction>
</comment>
<gene>
    <name evidence="8" type="ORF">J7W16_00080</name>
</gene>
<dbReference type="NCBIfam" id="TIGR00005">
    <property type="entry name" value="rluA_subfam"/>
    <property type="match status" value="1"/>
</dbReference>
<keyword evidence="3 6" id="KW-0413">Isomerase</keyword>